<dbReference type="InterPro" id="IPR049874">
    <property type="entry name" value="ROK_cs"/>
</dbReference>
<dbReference type="SUPFAM" id="SSF53067">
    <property type="entry name" value="Actin-like ATPase domain"/>
    <property type="match status" value="1"/>
</dbReference>
<proteinExistence type="inferred from homology"/>
<comment type="similarity">
    <text evidence="1">Belongs to the ROK (NagC/XylR) family.</text>
</comment>
<keyword evidence="3" id="KW-1185">Reference proteome</keyword>
<sequence length="329" mass="34105">MTLPSPSQAPRNLLLADIGGSHLRIARLRPDHGCELLADLPTPTQNWPQFCAALKQALQPHAAPGAPGAALSISITGLVSPESGKVDAANLPCLNGRPLASELSALLGMPVVVSNDAQCAALAEARLGVGRGHAVVFCAVLGTGVGGGLVVNGQWVRGGGGLGGEWGHGPVVNEALLERADGQRLRLPRFACSCGQSGCVDTIGGARGLERLHGWLQAKQTQAQFDSRQILQAWLSGDAGAAATVAAYLELIAGPLAMVVNFSGASVVPVCGGLSRCPELVAALDQAVRQRILRRDDQPLLRPSTLNDQAGLIGAACAYEQLRMERVRE</sequence>
<dbReference type="PROSITE" id="PS01125">
    <property type="entry name" value="ROK"/>
    <property type="match status" value="1"/>
</dbReference>
<dbReference type="InterPro" id="IPR000600">
    <property type="entry name" value="ROK"/>
</dbReference>
<dbReference type="PANTHER" id="PTHR18964">
    <property type="entry name" value="ROK (REPRESSOR, ORF, KINASE) FAMILY"/>
    <property type="match status" value="1"/>
</dbReference>
<gene>
    <name evidence="2" type="ORF">RQP53_20880</name>
</gene>
<dbReference type="InterPro" id="IPR043129">
    <property type="entry name" value="ATPase_NBD"/>
</dbReference>
<accession>A0ABU3PH67</accession>
<reference evidence="2" key="1">
    <citation type="submission" date="2023-09" db="EMBL/GenBank/DDBJ databases">
        <title>Paucibacter sp. APW11 Genome sequencing and assembly.</title>
        <authorList>
            <person name="Kim I."/>
        </authorList>
    </citation>
    <scope>NUCLEOTIDE SEQUENCE</scope>
    <source>
        <strain evidence="2">APW11</strain>
    </source>
</reference>
<name>A0ABU3PH67_9BURK</name>
<evidence type="ECO:0000313" key="3">
    <source>
        <dbReference type="Proteomes" id="UP001246372"/>
    </source>
</evidence>
<dbReference type="Proteomes" id="UP001246372">
    <property type="component" value="Unassembled WGS sequence"/>
</dbReference>
<dbReference type="Gene3D" id="3.30.420.40">
    <property type="match status" value="2"/>
</dbReference>
<dbReference type="EMBL" id="JAVXZY010000010">
    <property type="protein sequence ID" value="MDT9001745.1"/>
    <property type="molecule type" value="Genomic_DNA"/>
</dbReference>
<organism evidence="2 3">
    <name type="scientific">Roseateles aquae</name>
    <dbReference type="NCBI Taxonomy" id="3077235"/>
    <lineage>
        <taxon>Bacteria</taxon>
        <taxon>Pseudomonadati</taxon>
        <taxon>Pseudomonadota</taxon>
        <taxon>Betaproteobacteria</taxon>
        <taxon>Burkholderiales</taxon>
        <taxon>Sphaerotilaceae</taxon>
        <taxon>Roseateles</taxon>
    </lineage>
</organism>
<dbReference type="PANTHER" id="PTHR18964:SF149">
    <property type="entry name" value="BIFUNCTIONAL UDP-N-ACETYLGLUCOSAMINE 2-EPIMERASE_N-ACETYLMANNOSAMINE KINASE"/>
    <property type="match status" value="1"/>
</dbReference>
<comment type="caution">
    <text evidence="2">The sequence shown here is derived from an EMBL/GenBank/DDBJ whole genome shotgun (WGS) entry which is preliminary data.</text>
</comment>
<protein>
    <submittedName>
        <fullName evidence="2">ROK family protein</fullName>
    </submittedName>
</protein>
<evidence type="ECO:0000313" key="2">
    <source>
        <dbReference type="EMBL" id="MDT9001745.1"/>
    </source>
</evidence>
<evidence type="ECO:0000256" key="1">
    <source>
        <dbReference type="ARBA" id="ARBA00006479"/>
    </source>
</evidence>
<dbReference type="RefSeq" id="WP_315652624.1">
    <property type="nucleotide sequence ID" value="NZ_JAVXZY010000010.1"/>
</dbReference>
<dbReference type="Pfam" id="PF00480">
    <property type="entry name" value="ROK"/>
    <property type="match status" value="1"/>
</dbReference>